<comment type="caution">
    <text evidence="1">The sequence shown here is derived from an EMBL/GenBank/DDBJ whole genome shotgun (WGS) entry which is preliminary data.</text>
</comment>
<reference evidence="1" key="1">
    <citation type="journal article" date="2022" name="bioRxiv">
        <title>Sequencing and chromosome-scale assembly of the giantPleurodeles waltlgenome.</title>
        <authorList>
            <person name="Brown T."/>
            <person name="Elewa A."/>
            <person name="Iarovenko S."/>
            <person name="Subramanian E."/>
            <person name="Araus A.J."/>
            <person name="Petzold A."/>
            <person name="Susuki M."/>
            <person name="Suzuki K.-i.T."/>
            <person name="Hayashi T."/>
            <person name="Toyoda A."/>
            <person name="Oliveira C."/>
            <person name="Osipova E."/>
            <person name="Leigh N.D."/>
            <person name="Simon A."/>
            <person name="Yun M.H."/>
        </authorList>
    </citation>
    <scope>NUCLEOTIDE SEQUENCE</scope>
    <source>
        <strain evidence="1">20211129_DDA</strain>
        <tissue evidence="1">Liver</tissue>
    </source>
</reference>
<gene>
    <name evidence="1" type="ORF">NDU88_004424</name>
</gene>
<name>A0AAV7UH31_PLEWA</name>
<dbReference type="Proteomes" id="UP001066276">
    <property type="component" value="Chromosome 3_1"/>
</dbReference>
<dbReference type="EMBL" id="JANPWB010000005">
    <property type="protein sequence ID" value="KAJ1187650.1"/>
    <property type="molecule type" value="Genomic_DNA"/>
</dbReference>
<accession>A0AAV7UH31</accession>
<protein>
    <submittedName>
        <fullName evidence="1">Uncharacterized protein</fullName>
    </submittedName>
</protein>
<dbReference type="AlphaFoldDB" id="A0AAV7UH31"/>
<evidence type="ECO:0000313" key="2">
    <source>
        <dbReference type="Proteomes" id="UP001066276"/>
    </source>
</evidence>
<keyword evidence="2" id="KW-1185">Reference proteome</keyword>
<proteinExistence type="predicted"/>
<evidence type="ECO:0000313" key="1">
    <source>
        <dbReference type="EMBL" id="KAJ1187650.1"/>
    </source>
</evidence>
<sequence>MGVSVWLGRWTQAMCPLKFQWRRKVLHCCKSPLHALCLVLKAGYIGENGFGLIRKSGDLSAHAFQLAADYHDF</sequence>
<organism evidence="1 2">
    <name type="scientific">Pleurodeles waltl</name>
    <name type="common">Iberian ribbed newt</name>
    <dbReference type="NCBI Taxonomy" id="8319"/>
    <lineage>
        <taxon>Eukaryota</taxon>
        <taxon>Metazoa</taxon>
        <taxon>Chordata</taxon>
        <taxon>Craniata</taxon>
        <taxon>Vertebrata</taxon>
        <taxon>Euteleostomi</taxon>
        <taxon>Amphibia</taxon>
        <taxon>Batrachia</taxon>
        <taxon>Caudata</taxon>
        <taxon>Salamandroidea</taxon>
        <taxon>Salamandridae</taxon>
        <taxon>Pleurodelinae</taxon>
        <taxon>Pleurodeles</taxon>
    </lineage>
</organism>